<keyword evidence="4" id="KW-1185">Reference proteome</keyword>
<organism evidence="3 4">
    <name type="scientific">Abeliophyllum distichum</name>
    <dbReference type="NCBI Taxonomy" id="126358"/>
    <lineage>
        <taxon>Eukaryota</taxon>
        <taxon>Viridiplantae</taxon>
        <taxon>Streptophyta</taxon>
        <taxon>Embryophyta</taxon>
        <taxon>Tracheophyta</taxon>
        <taxon>Spermatophyta</taxon>
        <taxon>Magnoliopsida</taxon>
        <taxon>eudicotyledons</taxon>
        <taxon>Gunneridae</taxon>
        <taxon>Pentapetalae</taxon>
        <taxon>asterids</taxon>
        <taxon>lamiids</taxon>
        <taxon>Lamiales</taxon>
        <taxon>Oleaceae</taxon>
        <taxon>Forsythieae</taxon>
        <taxon>Abeliophyllum</taxon>
    </lineage>
</organism>
<dbReference type="EMBL" id="JBFOLK010000013">
    <property type="protein sequence ID" value="KAL2465283.1"/>
    <property type="molecule type" value="Genomic_DNA"/>
</dbReference>
<evidence type="ECO:0000256" key="1">
    <source>
        <dbReference type="SAM" id="MobiDB-lite"/>
    </source>
</evidence>
<reference evidence="4" key="1">
    <citation type="submission" date="2024-07" db="EMBL/GenBank/DDBJ databases">
        <title>Two chromosome-level genome assemblies of Korean endemic species Abeliophyllum distichum and Forsythia ovata (Oleaceae).</title>
        <authorList>
            <person name="Jang H."/>
        </authorList>
    </citation>
    <scope>NUCLEOTIDE SEQUENCE [LARGE SCALE GENOMIC DNA]</scope>
</reference>
<accession>A0ABD1PN02</accession>
<evidence type="ECO:0000313" key="3">
    <source>
        <dbReference type="EMBL" id="KAL2465283.1"/>
    </source>
</evidence>
<feature type="region of interest" description="Disordered" evidence="1">
    <location>
        <begin position="49"/>
        <end position="75"/>
    </location>
</feature>
<protein>
    <submittedName>
        <fullName evidence="3">Uncharacterized protein</fullName>
    </submittedName>
</protein>
<comment type="caution">
    <text evidence="3">The sequence shown here is derived from an EMBL/GenBank/DDBJ whole genome shotgun (WGS) entry which is preliminary data.</text>
</comment>
<name>A0ABD1PN02_9LAMI</name>
<evidence type="ECO:0000256" key="2">
    <source>
        <dbReference type="SAM" id="Phobius"/>
    </source>
</evidence>
<keyword evidence="2" id="KW-0812">Transmembrane</keyword>
<feature type="compositionally biased region" description="Polar residues" evidence="1">
    <location>
        <begin position="49"/>
        <end position="64"/>
    </location>
</feature>
<proteinExistence type="predicted"/>
<dbReference type="AlphaFoldDB" id="A0ABD1PN02"/>
<gene>
    <name evidence="3" type="ORF">Adt_41134</name>
</gene>
<keyword evidence="2" id="KW-0472">Membrane</keyword>
<keyword evidence="2" id="KW-1133">Transmembrane helix</keyword>
<evidence type="ECO:0000313" key="4">
    <source>
        <dbReference type="Proteomes" id="UP001604336"/>
    </source>
</evidence>
<dbReference type="Proteomes" id="UP001604336">
    <property type="component" value="Unassembled WGS sequence"/>
</dbReference>
<feature type="transmembrane region" description="Helical" evidence="2">
    <location>
        <begin position="17"/>
        <end position="41"/>
    </location>
</feature>
<sequence length="102" mass="11327">MEVNGIELAEEKRVASYLVYLVVIDLLQHTMMTVISLTPFVTKSKKFNAPSTSIPGVSRNSNVSRKTKSAPERGGWQCRVERVKKPHGGYMIPIGLNNLPTN</sequence>